<dbReference type="InterPro" id="IPR000719">
    <property type="entry name" value="Prot_kinase_dom"/>
</dbReference>
<dbReference type="AlphaFoldDB" id="A0A9Q1Q801"/>
<dbReference type="GO" id="GO:0004674">
    <property type="term" value="F:protein serine/threonine kinase activity"/>
    <property type="evidence" value="ECO:0007669"/>
    <property type="project" value="UniProtKB-KW"/>
</dbReference>
<dbReference type="PANTHER" id="PTHR24349">
    <property type="entry name" value="SERINE/THREONINE-PROTEIN KINASE"/>
    <property type="match status" value="1"/>
</dbReference>
<dbReference type="PROSITE" id="PS50011">
    <property type="entry name" value="PROTEIN_KINASE_DOM"/>
    <property type="match status" value="1"/>
</dbReference>
<dbReference type="Pfam" id="PF00069">
    <property type="entry name" value="Pkinase"/>
    <property type="match status" value="1"/>
</dbReference>
<evidence type="ECO:0000256" key="1">
    <source>
        <dbReference type="ARBA" id="ARBA00005354"/>
    </source>
</evidence>
<evidence type="ECO:0000313" key="13">
    <source>
        <dbReference type="Proteomes" id="UP001153076"/>
    </source>
</evidence>
<dbReference type="PROSITE" id="PS00107">
    <property type="entry name" value="PROTEIN_KINASE_ATP"/>
    <property type="match status" value="1"/>
</dbReference>
<keyword evidence="6" id="KW-0418">Kinase</keyword>
<dbReference type="FunFam" id="1.10.510.10:FF:000571">
    <property type="entry name" value="Maternal embryonic leucine zipper kinase"/>
    <property type="match status" value="1"/>
</dbReference>
<keyword evidence="13" id="KW-1185">Reference proteome</keyword>
<dbReference type="PROSITE" id="PS00108">
    <property type="entry name" value="PROTEIN_KINASE_ST"/>
    <property type="match status" value="1"/>
</dbReference>
<comment type="similarity">
    <text evidence="1">Belongs to the protein kinase superfamily. CAMK Ser/Thr protein kinase family. CaMK subfamily.</text>
</comment>
<comment type="function">
    <text evidence="8">CIPK serine-threonine protein kinases interact with CBL proteins. Binding of a CBL protein to the regulatory NAF domain of CIPK protein lead to the activation of the kinase in a calcium-dependent manner.</text>
</comment>
<organism evidence="12 13">
    <name type="scientific">Carnegiea gigantea</name>
    <dbReference type="NCBI Taxonomy" id="171969"/>
    <lineage>
        <taxon>Eukaryota</taxon>
        <taxon>Viridiplantae</taxon>
        <taxon>Streptophyta</taxon>
        <taxon>Embryophyta</taxon>
        <taxon>Tracheophyta</taxon>
        <taxon>Spermatophyta</taxon>
        <taxon>Magnoliopsida</taxon>
        <taxon>eudicotyledons</taxon>
        <taxon>Gunneridae</taxon>
        <taxon>Pentapetalae</taxon>
        <taxon>Caryophyllales</taxon>
        <taxon>Cactineae</taxon>
        <taxon>Cactaceae</taxon>
        <taxon>Cactoideae</taxon>
        <taxon>Echinocereeae</taxon>
        <taxon>Carnegiea</taxon>
    </lineage>
</organism>
<keyword evidence="5 9" id="KW-0547">Nucleotide-binding</keyword>
<feature type="binding site" evidence="9">
    <location>
        <position position="51"/>
    </location>
    <ligand>
        <name>ATP</name>
        <dbReference type="ChEBI" id="CHEBI:30616"/>
    </ligand>
</feature>
<dbReference type="OrthoDB" id="40902at2759"/>
<evidence type="ECO:0000256" key="10">
    <source>
        <dbReference type="RuleBase" id="RU000304"/>
    </source>
</evidence>
<dbReference type="PIRSF" id="PIRSF000654">
    <property type="entry name" value="Integrin-linked_kinase"/>
    <property type="match status" value="1"/>
</dbReference>
<sequence>MRFGVTHGTKPMTMTRPFIKDYEVLEEIGRGKFGIVSRCISRATGEHFAVKVIDKSLVAGDPIDRESLTTEPKVLHLLSLSSSSSSTHVTRLHGAYDSPTHLHLVLDLFPFPSLFSLLHLRHLLPESDARAVAGSLLQAILHCHQNGVVHRDIKPENVLIDPNTKRIKLCDFGSAAVKTAAPMKEVVGTPYYVAPEVLEGSGYGEKVDVWSAGVVLYVMLAGFPPFYGENTVEVFEKVLRGNLRFPASVFAGVSPEVKGLLRRMLCKDVSRRFSAQEALSKCRIS</sequence>
<dbReference type="GO" id="GO:0005524">
    <property type="term" value="F:ATP binding"/>
    <property type="evidence" value="ECO:0007669"/>
    <property type="project" value="UniProtKB-UniRule"/>
</dbReference>
<evidence type="ECO:0000256" key="5">
    <source>
        <dbReference type="ARBA" id="ARBA00022741"/>
    </source>
</evidence>
<dbReference type="InterPro" id="IPR011009">
    <property type="entry name" value="Kinase-like_dom_sf"/>
</dbReference>
<gene>
    <name evidence="12" type="ORF">Cgig2_027579</name>
</gene>
<comment type="similarity">
    <text evidence="2">Belongs to the protein kinase superfamily. CAMK Ser/Thr protein kinase family. SNF1 subfamily.</text>
</comment>
<dbReference type="Gene3D" id="1.10.510.10">
    <property type="entry name" value="Transferase(Phosphotransferase) domain 1"/>
    <property type="match status" value="1"/>
</dbReference>
<proteinExistence type="inferred from homology"/>
<comment type="caution">
    <text evidence="12">The sequence shown here is derived from an EMBL/GenBank/DDBJ whole genome shotgun (WGS) entry which is preliminary data.</text>
</comment>
<name>A0A9Q1Q801_9CARY</name>
<dbReference type="SUPFAM" id="SSF56112">
    <property type="entry name" value="Protein kinase-like (PK-like)"/>
    <property type="match status" value="1"/>
</dbReference>
<protein>
    <recommendedName>
        <fullName evidence="11">Protein kinase domain-containing protein</fullName>
    </recommendedName>
</protein>
<dbReference type="SMART" id="SM00220">
    <property type="entry name" value="S_TKc"/>
    <property type="match status" value="1"/>
</dbReference>
<dbReference type="InterPro" id="IPR008271">
    <property type="entry name" value="Ser/Thr_kinase_AS"/>
</dbReference>
<dbReference type="InterPro" id="IPR017441">
    <property type="entry name" value="Protein_kinase_ATP_BS"/>
</dbReference>
<evidence type="ECO:0000256" key="8">
    <source>
        <dbReference type="ARBA" id="ARBA00058225"/>
    </source>
</evidence>
<dbReference type="CDD" id="cd05117">
    <property type="entry name" value="STKc_CAMK"/>
    <property type="match status" value="1"/>
</dbReference>
<accession>A0A9Q1Q801</accession>
<dbReference type="Gene3D" id="3.30.200.20">
    <property type="entry name" value="Phosphorylase Kinase, domain 1"/>
    <property type="match status" value="1"/>
</dbReference>
<dbReference type="EMBL" id="JAKOGI010000660">
    <property type="protein sequence ID" value="KAJ8431834.1"/>
    <property type="molecule type" value="Genomic_DNA"/>
</dbReference>
<evidence type="ECO:0000256" key="3">
    <source>
        <dbReference type="ARBA" id="ARBA00022527"/>
    </source>
</evidence>
<evidence type="ECO:0000256" key="7">
    <source>
        <dbReference type="ARBA" id="ARBA00022840"/>
    </source>
</evidence>
<dbReference type="Proteomes" id="UP001153076">
    <property type="component" value="Unassembled WGS sequence"/>
</dbReference>
<evidence type="ECO:0000313" key="12">
    <source>
        <dbReference type="EMBL" id="KAJ8431834.1"/>
    </source>
</evidence>
<evidence type="ECO:0000256" key="4">
    <source>
        <dbReference type="ARBA" id="ARBA00022679"/>
    </source>
</evidence>
<keyword evidence="4" id="KW-0808">Transferase</keyword>
<evidence type="ECO:0000256" key="2">
    <source>
        <dbReference type="ARBA" id="ARBA00006234"/>
    </source>
</evidence>
<evidence type="ECO:0000256" key="9">
    <source>
        <dbReference type="PROSITE-ProRule" id="PRU10141"/>
    </source>
</evidence>
<keyword evidence="3 10" id="KW-0723">Serine/threonine-protein kinase</keyword>
<dbReference type="InterPro" id="IPR050205">
    <property type="entry name" value="CDPK_Ser/Thr_kinases"/>
</dbReference>
<evidence type="ECO:0000256" key="6">
    <source>
        <dbReference type="ARBA" id="ARBA00022777"/>
    </source>
</evidence>
<keyword evidence="7 9" id="KW-0067">ATP-binding</keyword>
<feature type="domain" description="Protein kinase" evidence="11">
    <location>
        <begin position="22"/>
        <end position="285"/>
    </location>
</feature>
<reference evidence="12" key="1">
    <citation type="submission" date="2022-04" db="EMBL/GenBank/DDBJ databases">
        <title>Carnegiea gigantea Genome sequencing and assembly v2.</title>
        <authorList>
            <person name="Copetti D."/>
            <person name="Sanderson M.J."/>
            <person name="Burquez A."/>
            <person name="Wojciechowski M.F."/>
        </authorList>
    </citation>
    <scope>NUCLEOTIDE SEQUENCE</scope>
    <source>
        <strain evidence="12">SGP5-SGP5p</strain>
        <tissue evidence="12">Aerial part</tissue>
    </source>
</reference>
<evidence type="ECO:0000259" key="11">
    <source>
        <dbReference type="PROSITE" id="PS50011"/>
    </source>
</evidence>